<dbReference type="RefSeq" id="WP_101343136.1">
    <property type="nucleotide sequence ID" value="NZ_PJAI02000001.1"/>
</dbReference>
<evidence type="ECO:0000313" key="4">
    <source>
        <dbReference type="Proteomes" id="UP000815846"/>
    </source>
</evidence>
<dbReference type="PANTHER" id="PTHR31088">
    <property type="entry name" value="MEMBRANE-ASSOCIATED PROTEIN VIPP1, CHLOROPLASTIC"/>
    <property type="match status" value="1"/>
</dbReference>
<evidence type="ECO:0000256" key="2">
    <source>
        <dbReference type="SAM" id="Coils"/>
    </source>
</evidence>
<gene>
    <name evidence="3" type="primary">pspA</name>
    <name evidence="3" type="ORF">CWS31_000105</name>
</gene>
<keyword evidence="2" id="KW-0175">Coiled coil</keyword>
<feature type="coiled-coil region" evidence="2">
    <location>
        <begin position="108"/>
        <end position="188"/>
    </location>
</feature>
<proteinExistence type="inferred from homology"/>
<dbReference type="InterPro" id="IPR007157">
    <property type="entry name" value="PspA_VIPP1"/>
</dbReference>
<name>A0ABY3N0L4_9GAMM</name>
<accession>A0ABY3N0L4</accession>
<dbReference type="NCBIfam" id="TIGR02977">
    <property type="entry name" value="phageshock_pspA"/>
    <property type="match status" value="1"/>
</dbReference>
<dbReference type="Pfam" id="PF04012">
    <property type="entry name" value="PspA_IM30"/>
    <property type="match status" value="1"/>
</dbReference>
<reference evidence="3 4" key="1">
    <citation type="submission" date="2019-08" db="EMBL/GenBank/DDBJ databases">
        <title>Microbe sample from Colwellia echini.</title>
        <authorList>
            <person name="Christiansen L."/>
            <person name="Pathiraja D."/>
            <person name="Schultz-Johansen M."/>
            <person name="Choi I.-G."/>
            <person name="Stougaard P."/>
        </authorList>
    </citation>
    <scope>NUCLEOTIDE SEQUENCE [LARGE SCALE GENOMIC DNA]</scope>
    <source>
        <strain evidence="3 4">A3</strain>
    </source>
</reference>
<sequence length="221" mass="24789">MGLFSRFTDIINANLNSMLDKAEHPEKMIRLIIGEMEETLVEVRSTAAKNIAEQKNLARKIANTQKAISHWQTKAELALTKGREDLAKSALAQKHNSQKELIAFEDENSLLTELLANIQTDAQHLQEKLTEAKNRQANLIRRQNSAEVRLKVREKAVVHSIDAAMAKFERYQSKIDHLEAQVESYDLTDKQDLASQISALAADDAIENELAEMKKQAASAA</sequence>
<evidence type="ECO:0000313" key="3">
    <source>
        <dbReference type="EMBL" id="TYK66985.1"/>
    </source>
</evidence>
<comment type="similarity">
    <text evidence="1">Belongs to the PspA/Vipp/IM30 family.</text>
</comment>
<evidence type="ECO:0000256" key="1">
    <source>
        <dbReference type="ARBA" id="ARBA00043985"/>
    </source>
</evidence>
<dbReference type="EMBL" id="PJAI02000001">
    <property type="protein sequence ID" value="TYK66985.1"/>
    <property type="molecule type" value="Genomic_DNA"/>
</dbReference>
<protein>
    <submittedName>
        <fullName evidence="3">Phage shock protein PspA</fullName>
    </submittedName>
</protein>
<dbReference type="InterPro" id="IPR014319">
    <property type="entry name" value="Phageshock_PspA"/>
</dbReference>
<dbReference type="Proteomes" id="UP000815846">
    <property type="component" value="Unassembled WGS sequence"/>
</dbReference>
<keyword evidence="4" id="KW-1185">Reference proteome</keyword>
<dbReference type="PANTHER" id="PTHR31088:SF6">
    <property type="entry name" value="PHAGE SHOCK PROTEIN A"/>
    <property type="match status" value="1"/>
</dbReference>
<organism evidence="3 4">
    <name type="scientific">Colwellia echini</name>
    <dbReference type="NCBI Taxonomy" id="1982103"/>
    <lineage>
        <taxon>Bacteria</taxon>
        <taxon>Pseudomonadati</taxon>
        <taxon>Pseudomonadota</taxon>
        <taxon>Gammaproteobacteria</taxon>
        <taxon>Alteromonadales</taxon>
        <taxon>Colwelliaceae</taxon>
        <taxon>Colwellia</taxon>
    </lineage>
</organism>
<comment type="caution">
    <text evidence="3">The sequence shown here is derived from an EMBL/GenBank/DDBJ whole genome shotgun (WGS) entry which is preliminary data.</text>
</comment>